<evidence type="ECO:0000313" key="1">
    <source>
        <dbReference type="EMBL" id="QEG09771.1"/>
    </source>
</evidence>
<name>A0A5B9NEC1_9CAUD</name>
<dbReference type="InterPro" id="IPR058979">
    <property type="entry name" value="LysC-like"/>
</dbReference>
<dbReference type="Pfam" id="PF23793">
    <property type="entry name" value="LysC"/>
    <property type="match status" value="1"/>
</dbReference>
<reference evidence="2" key="1">
    <citation type="submission" date="2019-05" db="EMBL/GenBank/DDBJ databases">
        <title>The Complete Genome of Stenotrophomonas maltophilia Podophage Ponderosa.</title>
        <authorList>
            <person name="Marquez A."/>
            <person name="Newkirk H."/>
            <person name="Moreland R."/>
            <person name="Gonzalez C."/>
            <person name="Liu M."/>
            <person name="Ramsey J."/>
        </authorList>
    </citation>
    <scope>NUCLEOTIDE SEQUENCE [LARGE SCALE GENOMIC DNA]</scope>
</reference>
<keyword evidence="2" id="KW-1185">Reference proteome</keyword>
<protein>
    <submittedName>
        <fullName evidence="1">O-spanin</fullName>
    </submittedName>
</protein>
<gene>
    <name evidence="1" type="ORF">CPT_Ponderosa_054</name>
</gene>
<organism evidence="1 2">
    <name type="scientific">Stenotrophomonas phage Ponderosa</name>
    <dbReference type="NCBI Taxonomy" id="2591103"/>
    <lineage>
        <taxon>Viruses</taxon>
        <taxon>Duplodnaviria</taxon>
        <taxon>Heunggongvirae</taxon>
        <taxon>Uroviricota</taxon>
        <taxon>Caudoviricetes</taxon>
        <taxon>Autographivirales</taxon>
        <taxon>Autonotataviridae</taxon>
        <taxon>Gujervirinae</taxon>
        <taxon>Ponderosavirus</taxon>
        <taxon>Ponderosavirus ponderosa</taxon>
    </lineage>
</organism>
<accession>A0A5B9NEC1</accession>
<dbReference type="Proteomes" id="UP000325277">
    <property type="component" value="Segment"/>
</dbReference>
<sequence length="88" mass="9992">MKYAKRWSDIRLGLMTLFLTSLLTGCGIAIPKQWLEPCRITYAKDGTLTNADVYQLAIDREFDTRACNADKAALRAYIEAHPKLRLSN</sequence>
<proteinExistence type="predicted"/>
<dbReference type="PROSITE" id="PS51257">
    <property type="entry name" value="PROKAR_LIPOPROTEIN"/>
    <property type="match status" value="1"/>
</dbReference>
<evidence type="ECO:0000313" key="2">
    <source>
        <dbReference type="Proteomes" id="UP000325277"/>
    </source>
</evidence>
<dbReference type="EMBL" id="MK903280">
    <property type="protein sequence ID" value="QEG09771.1"/>
    <property type="molecule type" value="Genomic_DNA"/>
</dbReference>